<evidence type="ECO:0000256" key="1">
    <source>
        <dbReference type="SAM" id="MobiDB-lite"/>
    </source>
</evidence>
<dbReference type="EnsemblPlants" id="TuG1812G0400000771.01.T01">
    <property type="protein sequence ID" value="TuG1812G0400000771.01.T01"/>
    <property type="gene ID" value="TuG1812G0400000771.01"/>
</dbReference>
<dbReference type="InterPro" id="IPR012337">
    <property type="entry name" value="RNaseH-like_sf"/>
</dbReference>
<evidence type="ECO:0000259" key="2">
    <source>
        <dbReference type="Pfam" id="PF05699"/>
    </source>
</evidence>
<feature type="domain" description="HAT C-terminal dimerisation" evidence="2">
    <location>
        <begin position="115"/>
        <end position="184"/>
    </location>
</feature>
<accession>A0A8R7Q255</accession>
<dbReference type="Gramene" id="TuG1812G0400000771.01.T01">
    <property type="protein sequence ID" value="TuG1812G0400000771.01.T01"/>
    <property type="gene ID" value="TuG1812G0400000771.01"/>
</dbReference>
<feature type="region of interest" description="Disordered" evidence="1">
    <location>
        <begin position="259"/>
        <end position="308"/>
    </location>
</feature>
<sequence length="308" mass="35304">MASMYGELISAKREIKVAVENSEKDYLVITNAMNTKMSGRLDSPLHMAAYILNPKYSYADPSIFTDVEVVAALMEVMETFYHDDDMKKNKVFNIDFTKFKKKEGMFGKVAALKAMENNNFDAGDWWSTYGLQTPTLQHMAIRILNLTTSSSGCERNWSTFEMVDAKRRNKLDVARRDNLVYIQFNGRMIDKRNKLSSSSDVLLGEDASRAQDWICEDAYIDDEFDPTTGVPYNIIDEAMEESEPTELRRSARVRELHEVEEYVEDDDDDESDHGVDMEDDEIDYESDDDGVMATKDDDDDDDDEPPQP</sequence>
<dbReference type="SUPFAM" id="SSF53098">
    <property type="entry name" value="Ribonuclease H-like"/>
    <property type="match status" value="1"/>
</dbReference>
<name>A0A8R7Q255_TRIUA</name>
<dbReference type="GO" id="GO:0046983">
    <property type="term" value="F:protein dimerization activity"/>
    <property type="evidence" value="ECO:0007669"/>
    <property type="project" value="InterPro"/>
</dbReference>
<evidence type="ECO:0000313" key="3">
    <source>
        <dbReference type="EnsemblPlants" id="TuG1812G0400000771.01.T01"/>
    </source>
</evidence>
<keyword evidence="4" id="KW-1185">Reference proteome</keyword>
<proteinExistence type="predicted"/>
<reference evidence="4" key="1">
    <citation type="journal article" date="2013" name="Nature">
        <title>Draft genome of the wheat A-genome progenitor Triticum urartu.</title>
        <authorList>
            <person name="Ling H.Q."/>
            <person name="Zhao S."/>
            <person name="Liu D."/>
            <person name="Wang J."/>
            <person name="Sun H."/>
            <person name="Zhang C."/>
            <person name="Fan H."/>
            <person name="Li D."/>
            <person name="Dong L."/>
            <person name="Tao Y."/>
            <person name="Gao C."/>
            <person name="Wu H."/>
            <person name="Li Y."/>
            <person name="Cui Y."/>
            <person name="Guo X."/>
            <person name="Zheng S."/>
            <person name="Wang B."/>
            <person name="Yu K."/>
            <person name="Liang Q."/>
            <person name="Yang W."/>
            <person name="Lou X."/>
            <person name="Chen J."/>
            <person name="Feng M."/>
            <person name="Jian J."/>
            <person name="Zhang X."/>
            <person name="Luo G."/>
            <person name="Jiang Y."/>
            <person name="Liu J."/>
            <person name="Wang Z."/>
            <person name="Sha Y."/>
            <person name="Zhang B."/>
            <person name="Wu H."/>
            <person name="Tang D."/>
            <person name="Shen Q."/>
            <person name="Xue P."/>
            <person name="Zou S."/>
            <person name="Wang X."/>
            <person name="Liu X."/>
            <person name="Wang F."/>
            <person name="Yang Y."/>
            <person name="An X."/>
            <person name="Dong Z."/>
            <person name="Zhang K."/>
            <person name="Zhang X."/>
            <person name="Luo M.C."/>
            <person name="Dvorak J."/>
            <person name="Tong Y."/>
            <person name="Wang J."/>
            <person name="Yang H."/>
            <person name="Li Z."/>
            <person name="Wang D."/>
            <person name="Zhang A."/>
            <person name="Wang J."/>
        </authorList>
    </citation>
    <scope>NUCLEOTIDE SEQUENCE</scope>
    <source>
        <strain evidence="4">cv. G1812</strain>
    </source>
</reference>
<protein>
    <recommendedName>
        <fullName evidence="2">HAT C-terminal dimerisation domain-containing protein</fullName>
    </recommendedName>
</protein>
<dbReference type="AlphaFoldDB" id="A0A8R7Q255"/>
<reference evidence="3" key="3">
    <citation type="submission" date="2022-06" db="UniProtKB">
        <authorList>
            <consortium name="EnsemblPlants"/>
        </authorList>
    </citation>
    <scope>IDENTIFICATION</scope>
</reference>
<organism evidence="3 4">
    <name type="scientific">Triticum urartu</name>
    <name type="common">Red wild einkorn</name>
    <name type="synonym">Crithodium urartu</name>
    <dbReference type="NCBI Taxonomy" id="4572"/>
    <lineage>
        <taxon>Eukaryota</taxon>
        <taxon>Viridiplantae</taxon>
        <taxon>Streptophyta</taxon>
        <taxon>Embryophyta</taxon>
        <taxon>Tracheophyta</taxon>
        <taxon>Spermatophyta</taxon>
        <taxon>Magnoliopsida</taxon>
        <taxon>Liliopsida</taxon>
        <taxon>Poales</taxon>
        <taxon>Poaceae</taxon>
        <taxon>BOP clade</taxon>
        <taxon>Pooideae</taxon>
        <taxon>Triticodae</taxon>
        <taxon>Triticeae</taxon>
        <taxon>Triticinae</taxon>
        <taxon>Triticum</taxon>
    </lineage>
</organism>
<evidence type="ECO:0000313" key="4">
    <source>
        <dbReference type="Proteomes" id="UP000015106"/>
    </source>
</evidence>
<reference evidence="3" key="2">
    <citation type="submission" date="2018-03" db="EMBL/GenBank/DDBJ databases">
        <title>The Triticum urartu genome reveals the dynamic nature of wheat genome evolution.</title>
        <authorList>
            <person name="Ling H."/>
            <person name="Ma B."/>
            <person name="Shi X."/>
            <person name="Liu H."/>
            <person name="Dong L."/>
            <person name="Sun H."/>
            <person name="Cao Y."/>
            <person name="Gao Q."/>
            <person name="Zheng S."/>
            <person name="Li Y."/>
            <person name="Yu Y."/>
            <person name="Du H."/>
            <person name="Qi M."/>
            <person name="Li Y."/>
            <person name="Yu H."/>
            <person name="Cui Y."/>
            <person name="Wang N."/>
            <person name="Chen C."/>
            <person name="Wu H."/>
            <person name="Zhao Y."/>
            <person name="Zhang J."/>
            <person name="Li Y."/>
            <person name="Zhou W."/>
            <person name="Zhang B."/>
            <person name="Hu W."/>
            <person name="Eijk M."/>
            <person name="Tang J."/>
            <person name="Witsenboer H."/>
            <person name="Zhao S."/>
            <person name="Li Z."/>
            <person name="Zhang A."/>
            <person name="Wang D."/>
            <person name="Liang C."/>
        </authorList>
    </citation>
    <scope>NUCLEOTIDE SEQUENCE [LARGE SCALE GENOMIC DNA]</scope>
    <source>
        <strain evidence="3">cv. G1812</strain>
    </source>
</reference>
<dbReference type="InterPro" id="IPR008906">
    <property type="entry name" value="HATC_C_dom"/>
</dbReference>
<dbReference type="Pfam" id="PF05699">
    <property type="entry name" value="Dimer_Tnp_hAT"/>
    <property type="match status" value="1"/>
</dbReference>
<dbReference type="Proteomes" id="UP000015106">
    <property type="component" value="Chromosome 4"/>
</dbReference>
<feature type="compositionally biased region" description="Acidic residues" evidence="1">
    <location>
        <begin position="261"/>
        <end position="308"/>
    </location>
</feature>